<name>A0A6C0BVT8_9ZZZZ</name>
<reference evidence="2" key="1">
    <citation type="journal article" date="2020" name="Nature">
        <title>Giant virus diversity and host interactions through global metagenomics.</title>
        <authorList>
            <person name="Schulz F."/>
            <person name="Roux S."/>
            <person name="Paez-Espino D."/>
            <person name="Jungbluth S."/>
            <person name="Walsh D.A."/>
            <person name="Denef V.J."/>
            <person name="McMahon K.D."/>
            <person name="Konstantinidis K.T."/>
            <person name="Eloe-Fadrosh E.A."/>
            <person name="Kyrpides N.C."/>
            <person name="Woyke T."/>
        </authorList>
    </citation>
    <scope>NUCLEOTIDE SEQUENCE</scope>
    <source>
        <strain evidence="2">GVMAG-M-3300019093-7</strain>
    </source>
</reference>
<dbReference type="EMBL" id="MN739266">
    <property type="protein sequence ID" value="QHS96210.1"/>
    <property type="molecule type" value="Genomic_DNA"/>
</dbReference>
<feature type="region of interest" description="Disordered" evidence="1">
    <location>
        <begin position="318"/>
        <end position="370"/>
    </location>
</feature>
<organism evidence="2">
    <name type="scientific">viral metagenome</name>
    <dbReference type="NCBI Taxonomy" id="1070528"/>
    <lineage>
        <taxon>unclassified sequences</taxon>
        <taxon>metagenomes</taxon>
        <taxon>organismal metagenomes</taxon>
    </lineage>
</organism>
<feature type="compositionally biased region" description="Basic residues" evidence="1">
    <location>
        <begin position="336"/>
        <end position="370"/>
    </location>
</feature>
<sequence length="370" mass="42993">MEKKIEGTKGSKTDGSENKMKSKNVIPILFVATHGCYTAKRDQPTSPLNMDTFNTPTDMNIVKLNASPLSTVSNNNQELNDIDVLALDLISYMDNPDDTRSLSKLLNDAIGKQHLFHSETKYEQFKGYEDFLLPFQKHHENDNMFSYSELPGNSVMYDKYYAIHLEPPTFDESKTNEENDKEFDEWYNTSDLRWKQASVYGDRLIFFKPSEEHIPYDEGFEGTQGVRRGRDILNDVRRYISETTGKELESIQGVYLSRVIDFLYKKENVRDLLIIDTSCSVLFSNTDDRFIIDNAEKDAEDIGRINEGNKENRIKVSARGTEPPIDPDKIFLGKYGGKRTKKNRRTKRRKSKKPTRRRKPTRKIRRNKLR</sequence>
<evidence type="ECO:0000313" key="2">
    <source>
        <dbReference type="EMBL" id="QHS96210.1"/>
    </source>
</evidence>
<proteinExistence type="predicted"/>
<evidence type="ECO:0000256" key="1">
    <source>
        <dbReference type="SAM" id="MobiDB-lite"/>
    </source>
</evidence>
<accession>A0A6C0BVT8</accession>
<protein>
    <submittedName>
        <fullName evidence="2">Uncharacterized protein</fullName>
    </submittedName>
</protein>
<dbReference type="AlphaFoldDB" id="A0A6C0BVT8"/>